<reference evidence="8" key="1">
    <citation type="journal article" date="2020" name="mSystems">
        <title>Genome- and Community-Level Interaction Insights into Carbon Utilization and Element Cycling Functions of Hydrothermarchaeota in Hydrothermal Sediment.</title>
        <authorList>
            <person name="Zhou Z."/>
            <person name="Liu Y."/>
            <person name="Xu W."/>
            <person name="Pan J."/>
            <person name="Luo Z.H."/>
            <person name="Li M."/>
        </authorList>
    </citation>
    <scope>NUCLEOTIDE SEQUENCE [LARGE SCALE GENOMIC DNA]</scope>
    <source>
        <strain evidence="8">SpSt-123</strain>
    </source>
</reference>
<dbReference type="InterPro" id="IPR045569">
    <property type="entry name" value="Metalloprtase-TldD/E_C"/>
</dbReference>
<dbReference type="InterPro" id="IPR002510">
    <property type="entry name" value="Metalloprtase-TldD/E_N"/>
</dbReference>
<accession>A0A7C1E3T6</accession>
<sequence>MFLGNEDVLDILYSAEEKALSLGASYAEARFHLLERQGVIARNDAIIGTTLASSRGIAIRVVFKGALGFSSTYSLSKEDVLKAVERAVSQAREASFHMKSQIIFSNEKLGRAKVSMIEKKKIDDLSTEEMINLLMDSWDKIKSADIHSKIPVYMQNLSRSKEYKVIVNSDGGFVESYVPRVFYFFNLVEYNDGNSINKWYEYAASGGSELAEEFVAKGRQYEDVYVLDKILRKAKPSPKGRMDVVLGDEIVGLLAHESSGHPSEADRILGREAAQAGKSFIKPTSLGTRIGSEIVSVVDDPTIPGSNGFFLYDDEAVPARKKYLYKNGVINEYLHNRYTGYLFGKGSNGSARAMDAFSEPIIRMSNTYIEPRDHSLDELIEDIDYGIYMKSYMEWNIDDERWGNRYVGLEAYLIENGEIKDLVKNPVLESTTGEIYSSIDAVGKDLVFHAGTCGKGEPSQGVPVWFGGPPIRIRKVRIL</sequence>
<protein>
    <submittedName>
        <fullName evidence="8">TldD/PmbA family protein</fullName>
    </submittedName>
</protein>
<keyword evidence="2" id="KW-0645">Protease</keyword>
<evidence type="ECO:0000313" key="8">
    <source>
        <dbReference type="EMBL" id="HDS10154.1"/>
    </source>
</evidence>
<dbReference type="EMBL" id="DSDY01000030">
    <property type="protein sequence ID" value="HDS10154.1"/>
    <property type="molecule type" value="Genomic_DNA"/>
</dbReference>
<evidence type="ECO:0000256" key="2">
    <source>
        <dbReference type="ARBA" id="ARBA00022670"/>
    </source>
</evidence>
<dbReference type="Pfam" id="PF19289">
    <property type="entry name" value="PmbA_TldD_3rd"/>
    <property type="match status" value="1"/>
</dbReference>
<name>A0A7C1E3T6_9CREN</name>
<dbReference type="InterPro" id="IPR036059">
    <property type="entry name" value="TldD/PmbA_sf"/>
</dbReference>
<evidence type="ECO:0000259" key="7">
    <source>
        <dbReference type="Pfam" id="PF19290"/>
    </source>
</evidence>
<feature type="domain" description="Metalloprotease TldD/E N-terminal" evidence="5">
    <location>
        <begin position="27"/>
        <end position="91"/>
    </location>
</feature>
<dbReference type="Pfam" id="PF19290">
    <property type="entry name" value="PmbA_TldD_2nd"/>
    <property type="match status" value="1"/>
</dbReference>
<dbReference type="Gene3D" id="3.30.2290.10">
    <property type="entry name" value="PmbA/TldD superfamily"/>
    <property type="match status" value="1"/>
</dbReference>
<dbReference type="InterPro" id="IPR035068">
    <property type="entry name" value="TldD/PmbA_N"/>
</dbReference>
<evidence type="ECO:0000256" key="3">
    <source>
        <dbReference type="ARBA" id="ARBA00022801"/>
    </source>
</evidence>
<evidence type="ECO:0000259" key="6">
    <source>
        <dbReference type="Pfam" id="PF19289"/>
    </source>
</evidence>
<dbReference type="GO" id="GO:0006508">
    <property type="term" value="P:proteolysis"/>
    <property type="evidence" value="ECO:0007669"/>
    <property type="project" value="UniProtKB-KW"/>
</dbReference>
<feature type="domain" description="Metalloprotease TldD/E C-terminal" evidence="6">
    <location>
        <begin position="240"/>
        <end position="478"/>
    </location>
</feature>
<dbReference type="PANTHER" id="PTHR30624:SF11">
    <property type="entry name" value="ZINC-DEPENDENT PROTEASE, TLDD_PMBA FAMILY"/>
    <property type="match status" value="1"/>
</dbReference>
<dbReference type="GO" id="GO:0008237">
    <property type="term" value="F:metallopeptidase activity"/>
    <property type="evidence" value="ECO:0007669"/>
    <property type="project" value="UniProtKB-KW"/>
</dbReference>
<dbReference type="PANTHER" id="PTHR30624">
    <property type="entry name" value="UNCHARACTERIZED PROTEIN TLDD AND PMBA"/>
    <property type="match status" value="1"/>
</dbReference>
<dbReference type="AlphaFoldDB" id="A0A7C1E3T6"/>
<dbReference type="Pfam" id="PF01523">
    <property type="entry name" value="PmbA_TldD_1st"/>
    <property type="match status" value="1"/>
</dbReference>
<comment type="similarity">
    <text evidence="1">Belongs to the peptidase U62 family.</text>
</comment>
<evidence type="ECO:0000259" key="5">
    <source>
        <dbReference type="Pfam" id="PF01523"/>
    </source>
</evidence>
<keyword evidence="3" id="KW-0378">Hydrolase</keyword>
<dbReference type="PIRSF" id="PIRSF004919">
    <property type="entry name" value="TldD"/>
    <property type="match status" value="1"/>
</dbReference>
<gene>
    <name evidence="8" type="ORF">ENO04_00810</name>
</gene>
<dbReference type="GO" id="GO:0005829">
    <property type="term" value="C:cytosol"/>
    <property type="evidence" value="ECO:0007669"/>
    <property type="project" value="TreeGrafter"/>
</dbReference>
<evidence type="ECO:0000256" key="1">
    <source>
        <dbReference type="ARBA" id="ARBA00005836"/>
    </source>
</evidence>
<feature type="domain" description="Metalloprotease TldD/E central" evidence="7">
    <location>
        <begin position="121"/>
        <end position="212"/>
    </location>
</feature>
<dbReference type="InterPro" id="IPR051463">
    <property type="entry name" value="Peptidase_U62_metallo"/>
</dbReference>
<evidence type="ECO:0000256" key="4">
    <source>
        <dbReference type="ARBA" id="ARBA00023049"/>
    </source>
</evidence>
<proteinExistence type="inferred from homology"/>
<dbReference type="InterPro" id="IPR045570">
    <property type="entry name" value="Metalloprtase-TldD/E_cen_dom"/>
</dbReference>
<dbReference type="SUPFAM" id="SSF111283">
    <property type="entry name" value="Putative modulator of DNA gyrase, PmbA/TldD"/>
    <property type="match status" value="1"/>
</dbReference>
<keyword evidence="4" id="KW-0482">Metalloprotease</keyword>
<organism evidence="8">
    <name type="scientific">Fervidicoccus fontis</name>
    <dbReference type="NCBI Taxonomy" id="683846"/>
    <lineage>
        <taxon>Archaea</taxon>
        <taxon>Thermoproteota</taxon>
        <taxon>Thermoprotei</taxon>
        <taxon>Fervidicoccales</taxon>
        <taxon>Fervidicoccaceae</taxon>
        <taxon>Fervidicoccus</taxon>
    </lineage>
</organism>
<dbReference type="InterPro" id="IPR025502">
    <property type="entry name" value="TldD"/>
</dbReference>
<comment type="caution">
    <text evidence="8">The sequence shown here is derived from an EMBL/GenBank/DDBJ whole genome shotgun (WGS) entry which is preliminary data.</text>
</comment>